<keyword evidence="2" id="KW-1185">Reference proteome</keyword>
<accession>A0ABQ9K3Z1</accession>
<evidence type="ECO:0000313" key="2">
    <source>
        <dbReference type="Proteomes" id="UP001162164"/>
    </source>
</evidence>
<name>A0ABQ9K3Z1_9CUCU</name>
<gene>
    <name evidence="1" type="ORF">NQ317_016961</name>
</gene>
<evidence type="ECO:0000313" key="1">
    <source>
        <dbReference type="EMBL" id="KAJ8985050.1"/>
    </source>
</evidence>
<proteinExistence type="predicted"/>
<comment type="caution">
    <text evidence="1">The sequence shown here is derived from an EMBL/GenBank/DDBJ whole genome shotgun (WGS) entry which is preliminary data.</text>
</comment>
<sequence>MINNYSRDNSAVNEQYFPKYAIIRLGRLLGCFSCDLFMGTLKLIKKRSGEMCKERSVFACLRIMLLVQHSTFVLTPNVDEYLGMSGYKLRLINELFDIVTFGPAQGFQFKNLFKKQKFSRLSTPQPCQNIPILSFFRQVSGTSKGG</sequence>
<reference evidence="1" key="1">
    <citation type="journal article" date="2023" name="Insect Mol. Biol.">
        <title>Genome sequencing provides insights into the evolution of gene families encoding plant cell wall-degrading enzymes in longhorned beetles.</title>
        <authorList>
            <person name="Shin N.R."/>
            <person name="Okamura Y."/>
            <person name="Kirsch R."/>
            <person name="Pauchet Y."/>
        </authorList>
    </citation>
    <scope>NUCLEOTIDE SEQUENCE</scope>
    <source>
        <strain evidence="1">MMC_N1</strain>
    </source>
</reference>
<dbReference type="EMBL" id="JAPWTJ010000021">
    <property type="protein sequence ID" value="KAJ8985050.1"/>
    <property type="molecule type" value="Genomic_DNA"/>
</dbReference>
<protein>
    <submittedName>
        <fullName evidence="1">Uncharacterized protein</fullName>
    </submittedName>
</protein>
<dbReference type="Proteomes" id="UP001162164">
    <property type="component" value="Unassembled WGS sequence"/>
</dbReference>
<organism evidence="1 2">
    <name type="scientific">Molorchus minor</name>
    <dbReference type="NCBI Taxonomy" id="1323400"/>
    <lineage>
        <taxon>Eukaryota</taxon>
        <taxon>Metazoa</taxon>
        <taxon>Ecdysozoa</taxon>
        <taxon>Arthropoda</taxon>
        <taxon>Hexapoda</taxon>
        <taxon>Insecta</taxon>
        <taxon>Pterygota</taxon>
        <taxon>Neoptera</taxon>
        <taxon>Endopterygota</taxon>
        <taxon>Coleoptera</taxon>
        <taxon>Polyphaga</taxon>
        <taxon>Cucujiformia</taxon>
        <taxon>Chrysomeloidea</taxon>
        <taxon>Cerambycidae</taxon>
        <taxon>Lamiinae</taxon>
        <taxon>Monochamini</taxon>
        <taxon>Molorchus</taxon>
    </lineage>
</organism>